<evidence type="ECO:0000256" key="1">
    <source>
        <dbReference type="SAM" id="MobiDB-lite"/>
    </source>
</evidence>
<proteinExistence type="predicted"/>
<sequence>MQGNSQNSNSYSERENRGGRSPNPRGRTRDRGRFGRPNEVRNPYQICGLSNHTTAWCYNKFDEKYMGKRPTDQNHSLNPSVYTASPTLVDDQAWYADSGARSPCHY</sequence>
<comment type="caution">
    <text evidence="2">The sequence shown here is derived from an EMBL/GenBank/DDBJ whole genome shotgun (WGS) entry which is preliminary data.</text>
</comment>
<keyword evidence="3" id="KW-1185">Reference proteome</keyword>
<dbReference type="EMBL" id="JBFOLK010000009">
    <property type="protein sequence ID" value="KAL2486288.1"/>
    <property type="molecule type" value="Genomic_DNA"/>
</dbReference>
<evidence type="ECO:0000313" key="2">
    <source>
        <dbReference type="EMBL" id="KAL2486288.1"/>
    </source>
</evidence>
<dbReference type="Proteomes" id="UP001604336">
    <property type="component" value="Unassembled WGS sequence"/>
</dbReference>
<accession>A0ABD1RCZ5</accession>
<feature type="compositionally biased region" description="Polar residues" evidence="1">
    <location>
        <begin position="1"/>
        <end position="11"/>
    </location>
</feature>
<reference evidence="3" key="1">
    <citation type="submission" date="2024-07" db="EMBL/GenBank/DDBJ databases">
        <title>Two chromosome-level genome assemblies of Korean endemic species Abeliophyllum distichum and Forsythia ovata (Oleaceae).</title>
        <authorList>
            <person name="Jang H."/>
        </authorList>
    </citation>
    <scope>NUCLEOTIDE SEQUENCE [LARGE SCALE GENOMIC DNA]</scope>
</reference>
<organism evidence="2 3">
    <name type="scientific">Abeliophyllum distichum</name>
    <dbReference type="NCBI Taxonomy" id="126358"/>
    <lineage>
        <taxon>Eukaryota</taxon>
        <taxon>Viridiplantae</taxon>
        <taxon>Streptophyta</taxon>
        <taxon>Embryophyta</taxon>
        <taxon>Tracheophyta</taxon>
        <taxon>Spermatophyta</taxon>
        <taxon>Magnoliopsida</taxon>
        <taxon>eudicotyledons</taxon>
        <taxon>Gunneridae</taxon>
        <taxon>Pentapetalae</taxon>
        <taxon>asterids</taxon>
        <taxon>lamiids</taxon>
        <taxon>Lamiales</taxon>
        <taxon>Oleaceae</taxon>
        <taxon>Forsythieae</taxon>
        <taxon>Abeliophyllum</taxon>
    </lineage>
</organism>
<feature type="compositionally biased region" description="Basic and acidic residues" evidence="1">
    <location>
        <begin position="27"/>
        <end position="39"/>
    </location>
</feature>
<name>A0ABD1RCZ5_9LAMI</name>
<evidence type="ECO:0000313" key="3">
    <source>
        <dbReference type="Proteomes" id="UP001604336"/>
    </source>
</evidence>
<dbReference type="AlphaFoldDB" id="A0ABD1RCZ5"/>
<protein>
    <submittedName>
        <fullName evidence="2">Uncharacterized protein</fullName>
    </submittedName>
</protein>
<feature type="region of interest" description="Disordered" evidence="1">
    <location>
        <begin position="1"/>
        <end position="44"/>
    </location>
</feature>
<gene>
    <name evidence="2" type="ORF">Adt_31044</name>
</gene>